<dbReference type="SMART" id="SM00758">
    <property type="entry name" value="PA14"/>
    <property type="match status" value="1"/>
</dbReference>
<accession>A0A419VYQ9</accession>
<dbReference type="Pfam" id="PF01915">
    <property type="entry name" value="Glyco_hydro_3_C"/>
    <property type="match status" value="1"/>
</dbReference>
<dbReference type="PANTHER" id="PTHR42715:SF10">
    <property type="entry name" value="BETA-GLUCOSIDASE"/>
    <property type="match status" value="1"/>
</dbReference>
<dbReference type="Pfam" id="PF00933">
    <property type="entry name" value="Glyco_hydro_3"/>
    <property type="match status" value="1"/>
</dbReference>
<dbReference type="FunFam" id="2.60.40.10:FF:000495">
    <property type="entry name" value="Periplasmic beta-glucosidase"/>
    <property type="match status" value="1"/>
</dbReference>
<dbReference type="SUPFAM" id="SSF52279">
    <property type="entry name" value="Beta-D-glucan exohydrolase, C-terminal domain"/>
    <property type="match status" value="1"/>
</dbReference>
<dbReference type="PROSITE" id="PS51820">
    <property type="entry name" value="PA14"/>
    <property type="match status" value="1"/>
</dbReference>
<feature type="signal peptide" evidence="3">
    <location>
        <begin position="1"/>
        <end position="24"/>
    </location>
</feature>
<dbReference type="InterPro" id="IPR036962">
    <property type="entry name" value="Glyco_hydro_3_N_sf"/>
</dbReference>
<dbReference type="SUPFAM" id="SSF51445">
    <property type="entry name" value="(Trans)glycosidases"/>
    <property type="match status" value="1"/>
</dbReference>
<dbReference type="InterPro" id="IPR050288">
    <property type="entry name" value="Cellulose_deg_GH3"/>
</dbReference>
<dbReference type="Gene3D" id="3.40.50.1700">
    <property type="entry name" value="Glycoside hydrolase family 3 C-terminal domain"/>
    <property type="match status" value="1"/>
</dbReference>
<dbReference type="SMART" id="SM01217">
    <property type="entry name" value="Fn3_like"/>
    <property type="match status" value="1"/>
</dbReference>
<dbReference type="OrthoDB" id="9805821at2"/>
<dbReference type="Gene3D" id="2.60.40.10">
    <property type="entry name" value="Immunoglobulins"/>
    <property type="match status" value="1"/>
</dbReference>
<dbReference type="GO" id="GO:0008422">
    <property type="term" value="F:beta-glucosidase activity"/>
    <property type="evidence" value="ECO:0007669"/>
    <property type="project" value="UniProtKB-ARBA"/>
</dbReference>
<keyword evidence="2" id="KW-0378">Hydrolase</keyword>
<evidence type="ECO:0000313" key="5">
    <source>
        <dbReference type="EMBL" id="RKD88289.1"/>
    </source>
</evidence>
<name>A0A419VYQ9_9BACT</name>
<dbReference type="Gene3D" id="2.60.120.260">
    <property type="entry name" value="Galactose-binding domain-like"/>
    <property type="match status" value="1"/>
</dbReference>
<dbReference type="PANTHER" id="PTHR42715">
    <property type="entry name" value="BETA-GLUCOSIDASE"/>
    <property type="match status" value="1"/>
</dbReference>
<dbReference type="PROSITE" id="PS51257">
    <property type="entry name" value="PROKAR_LIPOPROTEIN"/>
    <property type="match status" value="1"/>
</dbReference>
<dbReference type="InterPro" id="IPR017853">
    <property type="entry name" value="GH"/>
</dbReference>
<dbReference type="InterPro" id="IPR026891">
    <property type="entry name" value="Fn3-like"/>
</dbReference>
<organism evidence="5 6">
    <name type="scientific">Mangrovibacterium diazotrophicum</name>
    <dbReference type="NCBI Taxonomy" id="1261403"/>
    <lineage>
        <taxon>Bacteria</taxon>
        <taxon>Pseudomonadati</taxon>
        <taxon>Bacteroidota</taxon>
        <taxon>Bacteroidia</taxon>
        <taxon>Marinilabiliales</taxon>
        <taxon>Prolixibacteraceae</taxon>
        <taxon>Mangrovibacterium</taxon>
    </lineage>
</organism>
<sequence length="853" mass="93861">MKKKYLQRLSVCCLALLMAACSGKKDVPVADYQNPALPVDQRVEDLLGRMTLEEKADFIAGKDMWHFKGIERLNVPAIQVSDCGHGITIILDENGQMKPNATCFPTASAQAATWNKALIRELGAAMGREARSTGSSILLAPMVNIIRTPLNGRNFETFSEDPVLSGELGAAFINGVQSEDVGCVIKHFTANNQQAYQNNLNVLVDERTLREIYLPNFKIALEKSDPWGLMTAYNDLNGEQTSANKHILEDILKGEWAYPGFVVSDWNDIKTAESITTKLDIEMPGPGKFLTKANVLKAIEDGLLSEAELNDKVKRILRGIIKTKVVDLPKVEFDYEFNSPGHQELARKVAEDGIVLLKNEQVLPFKSDVKKLAVLGPNAAQARLGGGGSASVTPFYSVSPLQGIKNYCGDTVEIHYEEGCGLSGNLEVIGEGNLFHSKDDALQPGLKAEYFSNDSLGGTPDAVDMEARIDFSWGWASPHPGVSHIQYSARWTGQIKAPVSGDYKIGVSAAECGFRLYLNGELKFDNWNQGANDTFEEMFAAKSKQLPVHLEEGEMLDVRLEFTKKRNRNFIRLEWEVPGVDPVALAVKAAKECDAAVIFAGLSNFFEGGGNDRSDLRLPGEQNRLIREVAKVNPNTVVVLQNGAAVAMPWMNDVHAIVEAFYPGQEGGNAIANVLFGKVNPSGKLAQSFPFKVEDNPSFGNYPGTNLTVNYAEGIWVGYRYYENKDIPVLFPFGYGLSYTQFAYENLEITELSDSINVAFDIENTGQVAGAEVPQLYVHDVEASESRPAKELKAFEKVYLEPGEKRRVSMTLGDDAFAFFSAKEIRWMVEPGEFDLLVGSSSADIRLQGKIKK</sequence>
<dbReference type="EMBL" id="RAPN01000002">
    <property type="protein sequence ID" value="RKD88289.1"/>
    <property type="molecule type" value="Genomic_DNA"/>
</dbReference>
<protein>
    <submittedName>
        <fullName evidence="5">Beta-glucosidase</fullName>
    </submittedName>
</protein>
<evidence type="ECO:0000313" key="6">
    <source>
        <dbReference type="Proteomes" id="UP000283387"/>
    </source>
</evidence>
<dbReference type="Proteomes" id="UP000283387">
    <property type="component" value="Unassembled WGS sequence"/>
</dbReference>
<evidence type="ECO:0000259" key="4">
    <source>
        <dbReference type="PROSITE" id="PS51820"/>
    </source>
</evidence>
<dbReference type="InterPro" id="IPR036881">
    <property type="entry name" value="Glyco_hydro_3_C_sf"/>
</dbReference>
<dbReference type="RefSeq" id="WP_120274459.1">
    <property type="nucleotide sequence ID" value="NZ_RAPN01000002.1"/>
</dbReference>
<comment type="caution">
    <text evidence="5">The sequence shown here is derived from an EMBL/GenBank/DDBJ whole genome shotgun (WGS) entry which is preliminary data.</text>
</comment>
<dbReference type="InterPro" id="IPR002772">
    <property type="entry name" value="Glyco_hydro_3_C"/>
</dbReference>
<gene>
    <name evidence="5" type="ORF">BC643_3434</name>
</gene>
<dbReference type="InterPro" id="IPR037524">
    <property type="entry name" value="PA14/GLEYA"/>
</dbReference>
<comment type="similarity">
    <text evidence="1">Belongs to the glycosyl hydrolase 3 family.</text>
</comment>
<feature type="chain" id="PRO_5019148537" evidence="3">
    <location>
        <begin position="25"/>
        <end position="853"/>
    </location>
</feature>
<dbReference type="AlphaFoldDB" id="A0A419VYQ9"/>
<dbReference type="Pfam" id="PF07691">
    <property type="entry name" value="PA14"/>
    <property type="match status" value="1"/>
</dbReference>
<dbReference type="Pfam" id="PF14310">
    <property type="entry name" value="Fn3-like"/>
    <property type="match status" value="1"/>
</dbReference>
<reference evidence="5 6" key="1">
    <citation type="submission" date="2018-09" db="EMBL/GenBank/DDBJ databases">
        <title>Genomic Encyclopedia of Archaeal and Bacterial Type Strains, Phase II (KMG-II): from individual species to whole genera.</title>
        <authorList>
            <person name="Goeker M."/>
        </authorList>
    </citation>
    <scope>NUCLEOTIDE SEQUENCE [LARGE SCALE GENOMIC DNA]</scope>
    <source>
        <strain evidence="5 6">DSM 27148</strain>
    </source>
</reference>
<dbReference type="InterPro" id="IPR011658">
    <property type="entry name" value="PA14_dom"/>
</dbReference>
<evidence type="ECO:0000256" key="2">
    <source>
        <dbReference type="ARBA" id="ARBA00022801"/>
    </source>
</evidence>
<feature type="domain" description="PA14" evidence="4">
    <location>
        <begin position="441"/>
        <end position="590"/>
    </location>
</feature>
<proteinExistence type="inferred from homology"/>
<dbReference type="InterPro" id="IPR013783">
    <property type="entry name" value="Ig-like_fold"/>
</dbReference>
<evidence type="ECO:0000256" key="3">
    <source>
        <dbReference type="SAM" id="SignalP"/>
    </source>
</evidence>
<dbReference type="GO" id="GO:0005975">
    <property type="term" value="P:carbohydrate metabolic process"/>
    <property type="evidence" value="ECO:0007669"/>
    <property type="project" value="InterPro"/>
</dbReference>
<keyword evidence="3" id="KW-0732">Signal</keyword>
<keyword evidence="6" id="KW-1185">Reference proteome</keyword>
<dbReference type="InterPro" id="IPR001764">
    <property type="entry name" value="Glyco_hydro_3_N"/>
</dbReference>
<evidence type="ECO:0000256" key="1">
    <source>
        <dbReference type="ARBA" id="ARBA00005336"/>
    </source>
</evidence>
<dbReference type="PRINTS" id="PR00133">
    <property type="entry name" value="GLHYDRLASE3"/>
</dbReference>
<dbReference type="Gene3D" id="3.20.20.300">
    <property type="entry name" value="Glycoside hydrolase, family 3, N-terminal domain"/>
    <property type="match status" value="1"/>
</dbReference>